<dbReference type="InterPro" id="IPR024079">
    <property type="entry name" value="MetalloPept_cat_dom_sf"/>
</dbReference>
<evidence type="ECO:0000313" key="2">
    <source>
        <dbReference type="EMBL" id="EZJ85342.1"/>
    </source>
</evidence>
<feature type="signal peptide" evidence="1">
    <location>
        <begin position="1"/>
        <end position="21"/>
    </location>
</feature>
<sequence>MKYNITMLIVFISFIPATTQAERTPNEEKKVIGYADHNGQLYNITSIYGPVINYTVPDENITINTINSTGERTQLTINYSDYVREAFNEWAPSGIRVQQVSSSGAEARVVSFSTTNYADNSLGSTIFDPSGNSRTRIDIGSFNRIVMNNFEKLKSRGAIPANMSPEEYIKLKLRITIKHEIGHILGLLHNNEGGSYFPHGVGLEVARCRLLNQAPSIMLNGSNYDYIDRLSHYLERPVTETDIGPSRNDIEGVRVMRRGGSGNSFTNRFSCLGLGLAFSRSGGDL</sequence>
<evidence type="ECO:0000313" key="3">
    <source>
        <dbReference type="Proteomes" id="UP000024043"/>
    </source>
</evidence>
<dbReference type="SUPFAM" id="SSF55486">
    <property type="entry name" value="Metalloproteases ('zincins'), catalytic domain"/>
    <property type="match status" value="1"/>
</dbReference>
<keyword evidence="1" id="KW-0732">Signal</keyword>
<comment type="caution">
    <text evidence="2">The sequence shown here is derived from an EMBL/GenBank/DDBJ whole genome shotgun (WGS) entry which is preliminary data.</text>
</comment>
<accession>A0AAN4NTI5</accession>
<protein>
    <submittedName>
        <fullName evidence="2">ECXA</fullName>
    </submittedName>
</protein>
<dbReference type="Proteomes" id="UP000024043">
    <property type="component" value="Unassembled WGS sequence"/>
</dbReference>
<dbReference type="GO" id="GO:0008237">
    <property type="term" value="F:metallopeptidase activity"/>
    <property type="evidence" value="ECO:0007669"/>
    <property type="project" value="InterPro"/>
</dbReference>
<dbReference type="Gene3D" id="3.40.390.10">
    <property type="entry name" value="Collagenase (Catalytic Domain)"/>
    <property type="match status" value="1"/>
</dbReference>
<feature type="chain" id="PRO_5042950607" evidence="1">
    <location>
        <begin position="22"/>
        <end position="285"/>
    </location>
</feature>
<dbReference type="RefSeq" id="WP_071999244.1">
    <property type="nucleotide sequence ID" value="NZ_JJLU01000078.1"/>
</dbReference>
<evidence type="ECO:0000256" key="1">
    <source>
        <dbReference type="SAM" id="SignalP"/>
    </source>
</evidence>
<gene>
    <name evidence="2" type="ORF">AC00_2308</name>
</gene>
<proteinExistence type="predicted"/>
<dbReference type="EMBL" id="JJLU01000078">
    <property type="protein sequence ID" value="EZJ85342.1"/>
    <property type="molecule type" value="Genomic_DNA"/>
</dbReference>
<reference evidence="2 3" key="1">
    <citation type="submission" date="2014-03" db="EMBL/GenBank/DDBJ databases">
        <title>Genetic Variability of E. coli after antibiotic treatment.</title>
        <authorList>
            <person name="Silbergeld E."/>
            <person name="Coles C."/>
            <person name="Seidman J.C."/>
            <person name="You Y."/>
            <person name="George J."/>
            <person name="Nadendla S."/>
            <person name="Huot H."/>
            <person name="Daugherty S.C."/>
            <person name="Nagaraj S."/>
            <person name="Ott S."/>
            <person name="Klega K."/>
            <person name="Rasko D."/>
        </authorList>
    </citation>
    <scope>NUCLEOTIDE SEQUENCE [LARGE SCALE GENOMIC DNA]</scope>
    <source>
        <strain evidence="2 3">1-250-04_S3_C1</strain>
    </source>
</reference>
<dbReference type="AlphaFoldDB" id="A0AAN4NTI5"/>
<organism evidence="2 3">
    <name type="scientific">Escherichia coli 1-250-04_S3_C1</name>
    <dbReference type="NCBI Taxonomy" id="1444135"/>
    <lineage>
        <taxon>Bacteria</taxon>
        <taxon>Pseudomonadati</taxon>
        <taxon>Pseudomonadota</taxon>
        <taxon>Gammaproteobacteria</taxon>
        <taxon>Enterobacterales</taxon>
        <taxon>Enterobacteriaceae</taxon>
        <taxon>Escherichia</taxon>
    </lineage>
</organism>
<name>A0AAN4NTI5_ECOLX</name>